<keyword evidence="3" id="KW-1185">Reference proteome</keyword>
<gene>
    <name evidence="2" type="ORF">ACEZDJ_34400</name>
</gene>
<evidence type="ECO:0000313" key="3">
    <source>
        <dbReference type="Proteomes" id="UP001592528"/>
    </source>
</evidence>
<organism evidence="2 3">
    <name type="scientific">Streptacidiphilus cavernicola</name>
    <dbReference type="NCBI Taxonomy" id="3342716"/>
    <lineage>
        <taxon>Bacteria</taxon>
        <taxon>Bacillati</taxon>
        <taxon>Actinomycetota</taxon>
        <taxon>Actinomycetes</taxon>
        <taxon>Kitasatosporales</taxon>
        <taxon>Streptomycetaceae</taxon>
        <taxon>Streptacidiphilus</taxon>
    </lineage>
</organism>
<dbReference type="Pfam" id="PF03476">
    <property type="entry name" value="MOSC_N"/>
    <property type="match status" value="1"/>
</dbReference>
<dbReference type="SUPFAM" id="SSF50800">
    <property type="entry name" value="PK beta-barrel domain-like"/>
    <property type="match status" value="1"/>
</dbReference>
<comment type="caution">
    <text evidence="2">The sequence shown here is derived from an EMBL/GenBank/DDBJ whole genome shotgun (WGS) entry which is preliminary data.</text>
</comment>
<feature type="domain" description="MOSC" evidence="1">
    <location>
        <begin position="115"/>
        <end position="264"/>
    </location>
</feature>
<dbReference type="Pfam" id="PF03473">
    <property type="entry name" value="MOSC"/>
    <property type="match status" value="1"/>
</dbReference>
<dbReference type="InterPro" id="IPR011037">
    <property type="entry name" value="Pyrv_Knase-like_insert_dom_sf"/>
</dbReference>
<dbReference type="SUPFAM" id="SSF141673">
    <property type="entry name" value="MOSC N-terminal domain-like"/>
    <property type="match status" value="1"/>
</dbReference>
<proteinExistence type="predicted"/>
<accession>A0ABV6UYB3</accession>
<dbReference type="RefSeq" id="WP_030260865.1">
    <property type="nucleotide sequence ID" value="NZ_JBHEZZ010000029.1"/>
</dbReference>
<sequence>MRLTDLRIHPVKSFAPVPVRQVEIEPWGPAGDRRWMVVDAAGRMVSQREDPRLGQITATLPEPGVLQLASDGRVLRLSEPDGALLPVSLFGLGFELVDAGDEAAAWLRKVLGRELRLVHQDRPERRPMEVVTSLADGYPLLVTSTASLDALNRLIAQDHPEDPVKGAPVPMGRFRSNFVVEGAEAWAETGWHRIRVGAVEFEVVQQCGRCVMTTLDPATGERRGPEPLRALGRHRKFGRTLGFGMQLAPVGTGVVRVGDEVVVLAEGPVPEPERPFAV</sequence>
<dbReference type="PANTHER" id="PTHR14237:SF19">
    <property type="entry name" value="MITOCHONDRIAL AMIDOXIME REDUCING COMPONENT 1"/>
    <property type="match status" value="1"/>
</dbReference>
<evidence type="ECO:0000313" key="2">
    <source>
        <dbReference type="EMBL" id="MFC1406401.1"/>
    </source>
</evidence>
<protein>
    <submittedName>
        <fullName evidence="2">MOSC domain-containing protein</fullName>
    </submittedName>
</protein>
<name>A0ABV6UYB3_9ACTN</name>
<dbReference type="Proteomes" id="UP001592528">
    <property type="component" value="Unassembled WGS sequence"/>
</dbReference>
<dbReference type="InterPro" id="IPR005302">
    <property type="entry name" value="MoCF_Sase_C"/>
</dbReference>
<reference evidence="2 3" key="1">
    <citation type="submission" date="2024-09" db="EMBL/GenBank/DDBJ databases">
        <authorList>
            <person name="Lee S.D."/>
        </authorList>
    </citation>
    <scope>NUCLEOTIDE SEQUENCE [LARGE SCALE GENOMIC DNA]</scope>
    <source>
        <strain evidence="2 3">N1-5</strain>
    </source>
</reference>
<dbReference type="EMBL" id="JBHEZZ010000029">
    <property type="protein sequence ID" value="MFC1406401.1"/>
    <property type="molecule type" value="Genomic_DNA"/>
</dbReference>
<dbReference type="PROSITE" id="PS51340">
    <property type="entry name" value="MOSC"/>
    <property type="match status" value="1"/>
</dbReference>
<dbReference type="PANTHER" id="PTHR14237">
    <property type="entry name" value="MOLYBDOPTERIN COFACTOR SULFURASE MOSC"/>
    <property type="match status" value="1"/>
</dbReference>
<dbReference type="InterPro" id="IPR005303">
    <property type="entry name" value="MOCOS_middle"/>
</dbReference>
<evidence type="ECO:0000259" key="1">
    <source>
        <dbReference type="PROSITE" id="PS51340"/>
    </source>
</evidence>